<proteinExistence type="predicted"/>
<organism evidence="1 2">
    <name type="scientific">Catharanthus roseus</name>
    <name type="common">Madagascar periwinkle</name>
    <name type="synonym">Vinca rosea</name>
    <dbReference type="NCBI Taxonomy" id="4058"/>
    <lineage>
        <taxon>Eukaryota</taxon>
        <taxon>Viridiplantae</taxon>
        <taxon>Streptophyta</taxon>
        <taxon>Embryophyta</taxon>
        <taxon>Tracheophyta</taxon>
        <taxon>Spermatophyta</taxon>
        <taxon>Magnoliopsida</taxon>
        <taxon>eudicotyledons</taxon>
        <taxon>Gunneridae</taxon>
        <taxon>Pentapetalae</taxon>
        <taxon>asterids</taxon>
        <taxon>lamiids</taxon>
        <taxon>Gentianales</taxon>
        <taxon>Apocynaceae</taxon>
        <taxon>Rauvolfioideae</taxon>
        <taxon>Vinceae</taxon>
        <taxon>Catharanthinae</taxon>
        <taxon>Catharanthus</taxon>
    </lineage>
</organism>
<keyword evidence="2" id="KW-1185">Reference proteome</keyword>
<reference evidence="2" key="1">
    <citation type="journal article" date="2023" name="Nat. Plants">
        <title>Single-cell RNA sequencing provides a high-resolution roadmap for understanding the multicellular compartmentation of specialized metabolism.</title>
        <authorList>
            <person name="Sun S."/>
            <person name="Shen X."/>
            <person name="Li Y."/>
            <person name="Li Y."/>
            <person name="Wang S."/>
            <person name="Li R."/>
            <person name="Zhang H."/>
            <person name="Shen G."/>
            <person name="Guo B."/>
            <person name="Wei J."/>
            <person name="Xu J."/>
            <person name="St-Pierre B."/>
            <person name="Chen S."/>
            <person name="Sun C."/>
        </authorList>
    </citation>
    <scope>NUCLEOTIDE SEQUENCE [LARGE SCALE GENOMIC DNA]</scope>
</reference>
<sequence length="139" mass="16266">MPPMIISTSPCLDHHFVSLPKQEINGYLSRERWKMLNELDELRNEAFENAKIYKAKSKAFHNKMISRKSFEPNEKVWLFNSKLCLFSGKLRSHWDGPFIVKKVFLSGALQIKDLKNNRTLIVNGQRLKLAISNDIEEEF</sequence>
<comment type="caution">
    <text evidence="1">The sequence shown here is derived from an EMBL/GenBank/DDBJ whole genome shotgun (WGS) entry which is preliminary data.</text>
</comment>
<dbReference type="EMBL" id="CM044704">
    <property type="protein sequence ID" value="KAI5667905.1"/>
    <property type="molecule type" value="Genomic_DNA"/>
</dbReference>
<name>A0ACC0B5I7_CATRO</name>
<protein>
    <submittedName>
        <fullName evidence="1">Uncharacterized protein</fullName>
    </submittedName>
</protein>
<evidence type="ECO:0000313" key="2">
    <source>
        <dbReference type="Proteomes" id="UP001060085"/>
    </source>
</evidence>
<gene>
    <name evidence="1" type="ORF">M9H77_17758</name>
</gene>
<dbReference type="Proteomes" id="UP001060085">
    <property type="component" value="Linkage Group LG04"/>
</dbReference>
<evidence type="ECO:0000313" key="1">
    <source>
        <dbReference type="EMBL" id="KAI5667905.1"/>
    </source>
</evidence>
<accession>A0ACC0B5I7</accession>